<feature type="region of interest" description="Disordered" evidence="1">
    <location>
        <begin position="1"/>
        <end position="75"/>
    </location>
</feature>
<dbReference type="EMBL" id="LR031568">
    <property type="protein sequence ID" value="VDC64237.1"/>
    <property type="molecule type" value="Genomic_DNA"/>
</dbReference>
<organism evidence="3">
    <name type="scientific">Brassica campestris</name>
    <name type="common">Field mustard</name>
    <dbReference type="NCBI Taxonomy" id="3711"/>
    <lineage>
        <taxon>Eukaryota</taxon>
        <taxon>Viridiplantae</taxon>
        <taxon>Streptophyta</taxon>
        <taxon>Embryophyta</taxon>
        <taxon>Tracheophyta</taxon>
        <taxon>Spermatophyta</taxon>
        <taxon>Magnoliopsida</taxon>
        <taxon>eudicotyledons</taxon>
        <taxon>Gunneridae</taxon>
        <taxon>Pentapetalae</taxon>
        <taxon>rosids</taxon>
        <taxon>malvids</taxon>
        <taxon>Brassicales</taxon>
        <taxon>Brassicaceae</taxon>
        <taxon>Brassiceae</taxon>
        <taxon>Brassica</taxon>
    </lineage>
</organism>
<reference evidence="3" key="1">
    <citation type="submission" date="2018-11" db="EMBL/GenBank/DDBJ databases">
        <authorList>
            <consortium name="Genoscope - CEA"/>
            <person name="William W."/>
        </authorList>
    </citation>
    <scope>NUCLEOTIDE SEQUENCE</scope>
</reference>
<feature type="non-terminal residue" evidence="3">
    <location>
        <position position="1"/>
    </location>
</feature>
<feature type="compositionally biased region" description="Basic residues" evidence="1">
    <location>
        <begin position="62"/>
        <end position="75"/>
    </location>
</feature>
<gene>
    <name evidence="3" type="ORF">BRAA09T41848Z</name>
    <name evidence="2" type="ORF">BRAPAZ1V2_A09P77710.2</name>
</gene>
<evidence type="ECO:0000313" key="3">
    <source>
        <dbReference type="EMBL" id="VDC64237.1"/>
    </source>
</evidence>
<dbReference type="EMBL" id="LS974625">
    <property type="protein sequence ID" value="CAG7867304.1"/>
    <property type="molecule type" value="Genomic_DNA"/>
</dbReference>
<evidence type="ECO:0000313" key="2">
    <source>
        <dbReference type="EMBL" id="CAG7867304.1"/>
    </source>
</evidence>
<dbReference type="AlphaFoldDB" id="A0A3P5Y9L6"/>
<dbReference type="Proteomes" id="UP000694005">
    <property type="component" value="Chromosome A09"/>
</dbReference>
<evidence type="ECO:0000256" key="1">
    <source>
        <dbReference type="SAM" id="MobiDB-lite"/>
    </source>
</evidence>
<name>A0A3P5Y9L6_BRACM</name>
<sequence>ENQKERLENKEAHNRRSERSGRTPKKPGESDAKKVTTSRKQKPTKLVLNEPPLSGDRAGRPSSKRKMRRWSQKPI</sequence>
<protein>
    <submittedName>
        <fullName evidence="2">Uncharacterized protein</fullName>
    </submittedName>
</protein>
<feature type="compositionally biased region" description="Basic and acidic residues" evidence="1">
    <location>
        <begin position="1"/>
        <end position="34"/>
    </location>
</feature>
<dbReference type="Gramene" id="A09p77710.2_BraZ1">
    <property type="protein sequence ID" value="A09p77710.2_BraZ1.CDS.1"/>
    <property type="gene ID" value="A09g77710.2_BraZ1"/>
</dbReference>
<accession>A0A3P5Y9L6</accession>
<proteinExistence type="predicted"/>